<dbReference type="InterPro" id="IPR021455">
    <property type="entry name" value="DUF3106"/>
</dbReference>
<comment type="caution">
    <text evidence="2">The sequence shown here is derived from an EMBL/GenBank/DDBJ whole genome shotgun (WGS) entry which is preliminary data.</text>
</comment>
<dbReference type="Proteomes" id="UP000886667">
    <property type="component" value="Unassembled WGS sequence"/>
</dbReference>
<dbReference type="Pfam" id="PF11304">
    <property type="entry name" value="DUF3106"/>
    <property type="match status" value="1"/>
</dbReference>
<accession>A0A9E4KBH6</accession>
<evidence type="ECO:0000256" key="1">
    <source>
        <dbReference type="SAM" id="MobiDB-lite"/>
    </source>
</evidence>
<sequence length="67" mass="8352">ALEPQQRQLVLDRYQRFQNLSVDERKALRKRWQSMSPQQRQRALKRSKILRRLTPQQRQRLLKKLKQ</sequence>
<feature type="region of interest" description="Disordered" evidence="1">
    <location>
        <begin position="30"/>
        <end position="67"/>
    </location>
</feature>
<gene>
    <name evidence="2" type="ORF">JAZ07_05595</name>
</gene>
<organism evidence="2 3">
    <name type="scientific">Candidatus Thiodiazotropha taylori</name>
    <dbReference type="NCBI Taxonomy" id="2792791"/>
    <lineage>
        <taxon>Bacteria</taxon>
        <taxon>Pseudomonadati</taxon>
        <taxon>Pseudomonadota</taxon>
        <taxon>Gammaproteobacteria</taxon>
        <taxon>Chromatiales</taxon>
        <taxon>Sedimenticolaceae</taxon>
        <taxon>Candidatus Thiodiazotropha</taxon>
    </lineage>
</organism>
<name>A0A9E4KBH6_9GAMM</name>
<feature type="compositionally biased region" description="Basic residues" evidence="1">
    <location>
        <begin position="42"/>
        <end position="51"/>
    </location>
</feature>
<evidence type="ECO:0000313" key="2">
    <source>
        <dbReference type="EMBL" id="MCG7945806.1"/>
    </source>
</evidence>
<proteinExistence type="predicted"/>
<feature type="non-terminal residue" evidence="2">
    <location>
        <position position="1"/>
    </location>
</feature>
<protein>
    <submittedName>
        <fullName evidence="2">DUF3106 domain-containing protein</fullName>
    </submittedName>
</protein>
<evidence type="ECO:0000313" key="3">
    <source>
        <dbReference type="Proteomes" id="UP000886667"/>
    </source>
</evidence>
<reference evidence="2" key="1">
    <citation type="journal article" date="2021" name="Proc. Natl. Acad. Sci. U.S.A.">
        <title>Global biogeography of chemosynthetic symbionts reveals both localized and globally distributed symbiont groups. .</title>
        <authorList>
            <person name="Osvatic J.T."/>
            <person name="Wilkins L.G.E."/>
            <person name="Leibrecht L."/>
            <person name="Leray M."/>
            <person name="Zauner S."/>
            <person name="Polzin J."/>
            <person name="Camacho Y."/>
            <person name="Gros O."/>
            <person name="van Gils J.A."/>
            <person name="Eisen J.A."/>
            <person name="Petersen J.M."/>
            <person name="Yuen B."/>
        </authorList>
    </citation>
    <scope>NUCLEOTIDE SEQUENCE</scope>
    <source>
        <strain evidence="2">MAGclacostrist064TRANS</strain>
    </source>
</reference>
<dbReference type="EMBL" id="JAEPCM010000183">
    <property type="protein sequence ID" value="MCG7945806.1"/>
    <property type="molecule type" value="Genomic_DNA"/>
</dbReference>
<dbReference type="AlphaFoldDB" id="A0A9E4KBH6"/>